<gene>
    <name evidence="7" type="ORF">EDB81DRAFT_864271</name>
</gene>
<evidence type="ECO:0000256" key="2">
    <source>
        <dbReference type="ARBA" id="ARBA00013048"/>
    </source>
</evidence>
<sequence>MSNHSIQSPLGSRSTTSGENSDPFTHSVYSESSFSDFNNAFNVDPGVSHNFINNSLVLSKTRTWTKVHDPATQAFLTRVPESTVLEVQHAVAVASAAQPNWASTSFQTRRLKLLDLVNVLYQNGPRIVNCIIEEGGKTMQDAKTEFDKGIDAILTATSIAREMMGTYSSNHPVRIHTFHEPVGVCVSITPYNFPFMIPLWSIPLALMTGNTVVLKPSERTPTAAMILAESFLQADFPPGVFNVVHGGASAVNVLLSQPAVMAVSFVGSDIAGERVCEHARANRKRVQVETSGKNHGVIMEDADKISTLYAIAGSAFGAAGQRCMALSLVVFIGSAREWLHDLVEIAQSLVVGCGSNPEVGMGPLISASAKERVISIINGAEQDGARVVLDGRYCSVEGYPDGNFVGPTILTNVKTYMQCYQEEIFGPVLICLEFETLDEAIDVINENRYGNGCTLFTSNPRTAQVFQQEVNIGQIGINVPVLAPSGPLPRTSNKDSFIGDMSGQGRTWEFFTMTKTVTTLWR</sequence>
<dbReference type="GO" id="GO:0004491">
    <property type="term" value="F:methylmalonate-semialdehyde dehydrogenase (acylating, NAD) activity"/>
    <property type="evidence" value="ECO:0007669"/>
    <property type="project" value="UniProtKB-EC"/>
</dbReference>
<dbReference type="GO" id="GO:0005739">
    <property type="term" value="C:mitochondrion"/>
    <property type="evidence" value="ECO:0007669"/>
    <property type="project" value="TreeGrafter"/>
</dbReference>
<dbReference type="PANTHER" id="PTHR43866:SF3">
    <property type="entry name" value="METHYLMALONATE-SEMIALDEHYDE DEHYDROGENASE [ACYLATING], MITOCHONDRIAL"/>
    <property type="match status" value="1"/>
</dbReference>
<dbReference type="InterPro" id="IPR015590">
    <property type="entry name" value="Aldehyde_DH_dom"/>
</dbReference>
<organism evidence="7 8">
    <name type="scientific">Dactylonectria macrodidyma</name>
    <dbReference type="NCBI Taxonomy" id="307937"/>
    <lineage>
        <taxon>Eukaryota</taxon>
        <taxon>Fungi</taxon>
        <taxon>Dikarya</taxon>
        <taxon>Ascomycota</taxon>
        <taxon>Pezizomycotina</taxon>
        <taxon>Sordariomycetes</taxon>
        <taxon>Hypocreomycetidae</taxon>
        <taxon>Hypocreales</taxon>
        <taxon>Nectriaceae</taxon>
        <taxon>Dactylonectria</taxon>
    </lineage>
</organism>
<dbReference type="NCBIfam" id="TIGR01722">
    <property type="entry name" value="MMSDH"/>
    <property type="match status" value="1"/>
</dbReference>
<dbReference type="Pfam" id="PF00171">
    <property type="entry name" value="Aldedh"/>
    <property type="match status" value="1"/>
</dbReference>
<dbReference type="OrthoDB" id="310895at2759"/>
<reference evidence="7" key="1">
    <citation type="journal article" date="2021" name="Nat. Commun.">
        <title>Genetic determinants of endophytism in the Arabidopsis root mycobiome.</title>
        <authorList>
            <person name="Mesny F."/>
            <person name="Miyauchi S."/>
            <person name="Thiergart T."/>
            <person name="Pickel B."/>
            <person name="Atanasova L."/>
            <person name="Karlsson M."/>
            <person name="Huettel B."/>
            <person name="Barry K.W."/>
            <person name="Haridas S."/>
            <person name="Chen C."/>
            <person name="Bauer D."/>
            <person name="Andreopoulos W."/>
            <person name="Pangilinan J."/>
            <person name="LaButti K."/>
            <person name="Riley R."/>
            <person name="Lipzen A."/>
            <person name="Clum A."/>
            <person name="Drula E."/>
            <person name="Henrissat B."/>
            <person name="Kohler A."/>
            <person name="Grigoriev I.V."/>
            <person name="Martin F.M."/>
            <person name="Hacquard S."/>
        </authorList>
    </citation>
    <scope>NUCLEOTIDE SEQUENCE</scope>
    <source>
        <strain evidence="7">MPI-CAGE-AT-0147</strain>
    </source>
</reference>
<dbReference type="InterPro" id="IPR016162">
    <property type="entry name" value="Ald_DH_N"/>
</dbReference>
<evidence type="ECO:0000313" key="8">
    <source>
        <dbReference type="Proteomes" id="UP000738349"/>
    </source>
</evidence>
<dbReference type="GO" id="GO:0006210">
    <property type="term" value="P:thymine catabolic process"/>
    <property type="evidence" value="ECO:0007669"/>
    <property type="project" value="TreeGrafter"/>
</dbReference>
<dbReference type="EC" id="1.2.1.27" evidence="2"/>
<feature type="domain" description="Aldehyde dehydrogenase" evidence="6">
    <location>
        <begin position="61"/>
        <end position="517"/>
    </location>
</feature>
<comment type="similarity">
    <text evidence="1">Belongs to the aldehyde dehydrogenase family.</text>
</comment>
<comment type="caution">
    <text evidence="7">The sequence shown here is derived from an EMBL/GenBank/DDBJ whole genome shotgun (WGS) entry which is preliminary data.</text>
</comment>
<protein>
    <recommendedName>
        <fullName evidence="2">methylmalonate-semialdehyde dehydrogenase (CoA acylating)</fullName>
        <ecNumber evidence="2">1.2.1.27</ecNumber>
    </recommendedName>
</protein>
<evidence type="ECO:0000256" key="4">
    <source>
        <dbReference type="ARBA" id="ARBA00023027"/>
    </source>
</evidence>
<evidence type="ECO:0000259" key="6">
    <source>
        <dbReference type="Pfam" id="PF00171"/>
    </source>
</evidence>
<dbReference type="InterPro" id="IPR016160">
    <property type="entry name" value="Ald_DH_CS_CYS"/>
</dbReference>
<dbReference type="SUPFAM" id="SSF53720">
    <property type="entry name" value="ALDH-like"/>
    <property type="match status" value="1"/>
</dbReference>
<evidence type="ECO:0000256" key="5">
    <source>
        <dbReference type="SAM" id="MobiDB-lite"/>
    </source>
</evidence>
<dbReference type="Gene3D" id="3.40.605.10">
    <property type="entry name" value="Aldehyde Dehydrogenase, Chain A, domain 1"/>
    <property type="match status" value="1"/>
</dbReference>
<accession>A0A9P9JJK4</accession>
<dbReference type="InterPro" id="IPR016161">
    <property type="entry name" value="Ald_DH/histidinol_DH"/>
</dbReference>
<dbReference type="EMBL" id="JAGMUV010000001">
    <property type="protein sequence ID" value="KAH7176786.1"/>
    <property type="molecule type" value="Genomic_DNA"/>
</dbReference>
<dbReference type="PROSITE" id="PS00070">
    <property type="entry name" value="ALDEHYDE_DEHYDR_CYS"/>
    <property type="match status" value="1"/>
</dbReference>
<keyword evidence="8" id="KW-1185">Reference proteome</keyword>
<dbReference type="Gene3D" id="3.40.309.10">
    <property type="entry name" value="Aldehyde Dehydrogenase, Chain A, domain 2"/>
    <property type="match status" value="1"/>
</dbReference>
<keyword evidence="3" id="KW-0560">Oxidoreductase</keyword>
<dbReference type="GO" id="GO:0006574">
    <property type="term" value="P:L-valine catabolic process"/>
    <property type="evidence" value="ECO:0007669"/>
    <property type="project" value="TreeGrafter"/>
</dbReference>
<feature type="region of interest" description="Disordered" evidence="5">
    <location>
        <begin position="1"/>
        <end position="23"/>
    </location>
</feature>
<dbReference type="Proteomes" id="UP000738349">
    <property type="component" value="Unassembled WGS sequence"/>
</dbReference>
<dbReference type="FunFam" id="3.40.309.10:FF:000002">
    <property type="entry name" value="Methylmalonate-semialdehyde dehydrogenase (Acylating)"/>
    <property type="match status" value="1"/>
</dbReference>
<evidence type="ECO:0000256" key="1">
    <source>
        <dbReference type="ARBA" id="ARBA00009986"/>
    </source>
</evidence>
<dbReference type="InterPro" id="IPR016163">
    <property type="entry name" value="Ald_DH_C"/>
</dbReference>
<evidence type="ECO:0000313" key="7">
    <source>
        <dbReference type="EMBL" id="KAH7176786.1"/>
    </source>
</evidence>
<keyword evidence="4" id="KW-0520">NAD</keyword>
<evidence type="ECO:0000256" key="3">
    <source>
        <dbReference type="ARBA" id="ARBA00023002"/>
    </source>
</evidence>
<dbReference type="AlphaFoldDB" id="A0A9P9JJK4"/>
<name>A0A9P9JJK4_9HYPO</name>
<dbReference type="PANTHER" id="PTHR43866">
    <property type="entry name" value="MALONATE-SEMIALDEHYDE DEHYDROGENASE"/>
    <property type="match status" value="1"/>
</dbReference>
<dbReference type="InterPro" id="IPR010061">
    <property type="entry name" value="MeMal-semiAld_DH"/>
</dbReference>
<proteinExistence type="inferred from homology"/>